<dbReference type="Proteomes" id="UP001501725">
    <property type="component" value="Unassembled WGS sequence"/>
</dbReference>
<dbReference type="EMBL" id="BAABGY010000003">
    <property type="protein sequence ID" value="GAA4322871.1"/>
    <property type="molecule type" value="Genomic_DNA"/>
</dbReference>
<evidence type="ECO:0000313" key="3">
    <source>
        <dbReference type="Proteomes" id="UP001501725"/>
    </source>
</evidence>
<feature type="signal peptide" evidence="1">
    <location>
        <begin position="1"/>
        <end position="22"/>
    </location>
</feature>
<gene>
    <name evidence="2" type="ORF">GCM10023184_09440</name>
</gene>
<keyword evidence="1" id="KW-0732">Signal</keyword>
<feature type="chain" id="PRO_5045594119" description="Outer membrane protein beta-barrel domain-containing protein" evidence="1">
    <location>
        <begin position="23"/>
        <end position="156"/>
    </location>
</feature>
<sequence>MKPIKTLIPTAALLAAACTAHAQSYRNAAGARVEFGNDLVWAGASFKHRFTEHSALETSLLFGGDAIVPELGYVYMHPAFPGMRNFYANWGIGVAAPLYDGKAEWLLRPSLGLEYRFPKTPLQLGIDWRPSYRLSGDDSYERFVFGRFSVPLRFVF</sequence>
<keyword evidence="3" id="KW-1185">Reference proteome</keyword>
<accession>A0ABP8GEK2</accession>
<evidence type="ECO:0000256" key="1">
    <source>
        <dbReference type="SAM" id="SignalP"/>
    </source>
</evidence>
<dbReference type="RefSeq" id="WP_345253791.1">
    <property type="nucleotide sequence ID" value="NZ_BAABGY010000003.1"/>
</dbReference>
<proteinExistence type="predicted"/>
<evidence type="ECO:0000313" key="2">
    <source>
        <dbReference type="EMBL" id="GAA4322871.1"/>
    </source>
</evidence>
<dbReference type="PROSITE" id="PS51257">
    <property type="entry name" value="PROKAR_LIPOPROTEIN"/>
    <property type="match status" value="1"/>
</dbReference>
<reference evidence="3" key="1">
    <citation type="journal article" date="2019" name="Int. J. Syst. Evol. Microbiol.">
        <title>The Global Catalogue of Microorganisms (GCM) 10K type strain sequencing project: providing services to taxonomists for standard genome sequencing and annotation.</title>
        <authorList>
            <consortium name="The Broad Institute Genomics Platform"/>
            <consortium name="The Broad Institute Genome Sequencing Center for Infectious Disease"/>
            <person name="Wu L."/>
            <person name="Ma J."/>
        </authorList>
    </citation>
    <scope>NUCLEOTIDE SEQUENCE [LARGE SCALE GENOMIC DNA]</scope>
    <source>
        <strain evidence="3">JCM 17919</strain>
    </source>
</reference>
<organism evidence="2 3">
    <name type="scientific">Flaviaesturariibacter amylovorans</name>
    <dbReference type="NCBI Taxonomy" id="1084520"/>
    <lineage>
        <taxon>Bacteria</taxon>
        <taxon>Pseudomonadati</taxon>
        <taxon>Bacteroidota</taxon>
        <taxon>Chitinophagia</taxon>
        <taxon>Chitinophagales</taxon>
        <taxon>Chitinophagaceae</taxon>
        <taxon>Flaviaestuariibacter</taxon>
    </lineage>
</organism>
<comment type="caution">
    <text evidence="2">The sequence shown here is derived from an EMBL/GenBank/DDBJ whole genome shotgun (WGS) entry which is preliminary data.</text>
</comment>
<protein>
    <recommendedName>
        <fullName evidence="4">Outer membrane protein beta-barrel domain-containing protein</fullName>
    </recommendedName>
</protein>
<name>A0ABP8GEK2_9BACT</name>
<evidence type="ECO:0008006" key="4">
    <source>
        <dbReference type="Google" id="ProtNLM"/>
    </source>
</evidence>